<dbReference type="OrthoDB" id="1876470at2759"/>
<dbReference type="PANTHER" id="PTHR46633">
    <property type="entry name" value="TRANSCRIPTION FACTOR MYC/MYB-RELATED"/>
    <property type="match status" value="1"/>
</dbReference>
<feature type="domain" description="Transcription factor MYC/MYB N-terminal" evidence="3">
    <location>
        <begin position="14"/>
        <end position="192"/>
    </location>
</feature>
<evidence type="ECO:0000313" key="4">
    <source>
        <dbReference type="EMBL" id="CAA7397842.1"/>
    </source>
</evidence>
<protein>
    <recommendedName>
        <fullName evidence="3">Transcription factor MYC/MYB N-terminal domain-containing protein</fullName>
    </recommendedName>
</protein>
<dbReference type="InterPro" id="IPR025610">
    <property type="entry name" value="MYC/MYB_N"/>
</dbReference>
<proteinExistence type="predicted"/>
<evidence type="ECO:0000256" key="1">
    <source>
        <dbReference type="ARBA" id="ARBA00023015"/>
    </source>
</evidence>
<keyword evidence="5" id="KW-1185">Reference proteome</keyword>
<organism evidence="4 5">
    <name type="scientific">Spirodela intermedia</name>
    <name type="common">Intermediate duckweed</name>
    <dbReference type="NCBI Taxonomy" id="51605"/>
    <lineage>
        <taxon>Eukaryota</taxon>
        <taxon>Viridiplantae</taxon>
        <taxon>Streptophyta</taxon>
        <taxon>Embryophyta</taxon>
        <taxon>Tracheophyta</taxon>
        <taxon>Spermatophyta</taxon>
        <taxon>Magnoliopsida</taxon>
        <taxon>Liliopsida</taxon>
        <taxon>Araceae</taxon>
        <taxon>Lemnoideae</taxon>
        <taxon>Spirodela</taxon>
    </lineage>
</organism>
<evidence type="ECO:0000313" key="5">
    <source>
        <dbReference type="Proteomes" id="UP000663760"/>
    </source>
</evidence>
<gene>
    <name evidence="4" type="ORF">SI8410_06008507</name>
</gene>
<sequence length="340" mass="37758">MEEHFGPLAASHLLQQTLRSLCIHEDAQWVYAVFWRILPRNYPPPKWDLQGGAFDRSRGNRRNWILVWEDGFCNFASSSGGCTNSHHINGLQPELFFKMSHEIYSYGEGLIGKVAADHSHKWIFREPQDHDVNYLSAWPIPGDSHPRTWEAQFQCGIKTIALIAVGEGVVQLGSINKVMEDLAYVVLLRKRFNYLESIPGVLLPHPSSSAFPFNVEGCYGPENSSEFQATAAPPIPMEVYNHLSPPVRITPSMSSLEALLSKLPPVCPIPPSSHSTVCLGTTTSASQPQRPDEPVGVDKVAKEELDEDNDGRERSINFVGQSSGSMACWFFNAAKPTEGL</sequence>
<reference evidence="4" key="1">
    <citation type="submission" date="2020-02" db="EMBL/GenBank/DDBJ databases">
        <authorList>
            <person name="Scholz U."/>
            <person name="Mascher M."/>
            <person name="Fiebig A."/>
        </authorList>
    </citation>
    <scope>NUCLEOTIDE SEQUENCE</scope>
</reference>
<accession>A0A7I8KK74</accession>
<dbReference type="Pfam" id="PF14215">
    <property type="entry name" value="bHLH-MYC_N"/>
    <property type="match status" value="1"/>
</dbReference>
<dbReference type="PANTHER" id="PTHR46633:SF3">
    <property type="entry name" value="SERINE_THREONINE-PROTEIN KINASE WNK (WITH NO LYSINE)-LIKE PROTEIN"/>
    <property type="match status" value="1"/>
</dbReference>
<dbReference type="EMBL" id="LR746269">
    <property type="protein sequence ID" value="CAA7397842.1"/>
    <property type="molecule type" value="Genomic_DNA"/>
</dbReference>
<dbReference type="Proteomes" id="UP000663760">
    <property type="component" value="Chromosome 6"/>
</dbReference>
<name>A0A7I8KK74_SPIIN</name>
<dbReference type="AlphaFoldDB" id="A0A7I8KK74"/>
<evidence type="ECO:0000256" key="2">
    <source>
        <dbReference type="ARBA" id="ARBA00023163"/>
    </source>
</evidence>
<keyword evidence="1" id="KW-0805">Transcription regulation</keyword>
<evidence type="ECO:0000259" key="3">
    <source>
        <dbReference type="Pfam" id="PF14215"/>
    </source>
</evidence>
<keyword evidence="2" id="KW-0804">Transcription</keyword>